<evidence type="ECO:0000313" key="1">
    <source>
        <dbReference type="EMBL" id="KAJ1901265.1"/>
    </source>
</evidence>
<accession>A0ACC1IUS6</accession>
<sequence>MKVSVLDKYTVRDVLEYRGNPQLNHSIEDTGTIEEALELMDTYDIVSLPVFGRSKGGDQDRSSFVDIVSVYDLRDYIIQSQDLEEEVHFQLLSGRPSGNPTVLQHTVGQIVRSRKHASKEISASASLEQLLRLFTSMGQHRVLVTDLELGPSFPQYHHAQQQVPEQPDKPFGYGGRQRGYSIDSACSTNSTVEYIEEEGNVVVCGLTQYDVVRFIQHHNHELWHSLDVSAMVLANGKFSSEGGESVDLPKLPHLSVRDSALSAMKQLRDSRASALPVVDHDGRLITEMAGTGMRRLNTSSIGMLGKPVLAFMFGLRLTVTRPYVVHQGFTLSQIMSGLLQMNCRRAWMVDQAGRPIAVISLTNVLQHFL</sequence>
<organism evidence="1 2">
    <name type="scientific">Kickxella alabastrina</name>
    <dbReference type="NCBI Taxonomy" id="61397"/>
    <lineage>
        <taxon>Eukaryota</taxon>
        <taxon>Fungi</taxon>
        <taxon>Fungi incertae sedis</taxon>
        <taxon>Zoopagomycota</taxon>
        <taxon>Kickxellomycotina</taxon>
        <taxon>Kickxellomycetes</taxon>
        <taxon>Kickxellales</taxon>
        <taxon>Kickxellaceae</taxon>
        <taxon>Kickxella</taxon>
    </lineage>
</organism>
<comment type="caution">
    <text evidence="1">The sequence shown here is derived from an EMBL/GenBank/DDBJ whole genome shotgun (WGS) entry which is preliminary data.</text>
</comment>
<evidence type="ECO:0000313" key="2">
    <source>
        <dbReference type="Proteomes" id="UP001150581"/>
    </source>
</evidence>
<name>A0ACC1IUS6_9FUNG</name>
<keyword evidence="2" id="KW-1185">Reference proteome</keyword>
<protein>
    <submittedName>
        <fullName evidence="1">Uncharacterized protein</fullName>
    </submittedName>
</protein>
<gene>
    <name evidence="1" type="ORF">LPJ66_000913</name>
</gene>
<dbReference type="Proteomes" id="UP001150581">
    <property type="component" value="Unassembled WGS sequence"/>
</dbReference>
<reference evidence="1" key="1">
    <citation type="submission" date="2022-07" db="EMBL/GenBank/DDBJ databases">
        <title>Phylogenomic reconstructions and comparative analyses of Kickxellomycotina fungi.</title>
        <authorList>
            <person name="Reynolds N.K."/>
            <person name="Stajich J.E."/>
            <person name="Barry K."/>
            <person name="Grigoriev I.V."/>
            <person name="Crous P."/>
            <person name="Smith M.E."/>
        </authorList>
    </citation>
    <scope>NUCLEOTIDE SEQUENCE</scope>
    <source>
        <strain evidence="1">Benny 63K</strain>
    </source>
</reference>
<dbReference type="EMBL" id="JANBPG010000036">
    <property type="protein sequence ID" value="KAJ1901265.1"/>
    <property type="molecule type" value="Genomic_DNA"/>
</dbReference>
<proteinExistence type="predicted"/>